<evidence type="ECO:0000313" key="2">
    <source>
        <dbReference type="Proteomes" id="UP001177943"/>
    </source>
</evidence>
<proteinExistence type="predicted"/>
<reference evidence="1" key="1">
    <citation type="submission" date="2023-05" db="EMBL/GenBank/DDBJ databases">
        <title>Comparative genomics of Bacillaceae isolates and their secondary metabolite potential.</title>
        <authorList>
            <person name="Song L."/>
            <person name="Nielsen L.J."/>
            <person name="Mohite O."/>
            <person name="Xu X."/>
            <person name="Weber T."/>
            <person name="Kovacs A.T."/>
        </authorList>
    </citation>
    <scope>NUCLEOTIDE SEQUENCE</scope>
    <source>
        <strain evidence="1">B2_4</strain>
    </source>
</reference>
<dbReference type="EMBL" id="CP126084">
    <property type="protein sequence ID" value="WHX50546.1"/>
    <property type="molecule type" value="Genomic_DNA"/>
</dbReference>
<accession>A0AA95L2I3</accession>
<gene>
    <name evidence="1" type="ORF">QNH46_07840</name>
</gene>
<dbReference type="AlphaFoldDB" id="A0AA95L2I3"/>
<name>A0AA95L2I3_9BACL</name>
<dbReference type="KEGG" id="pwn:QNH46_07840"/>
<dbReference type="Proteomes" id="UP001177943">
    <property type="component" value="Chromosome"/>
</dbReference>
<dbReference type="RefSeq" id="WP_283927607.1">
    <property type="nucleotide sequence ID" value="NZ_CP126084.1"/>
</dbReference>
<organism evidence="1 2">
    <name type="scientific">Paenibacillus woosongensis</name>
    <dbReference type="NCBI Taxonomy" id="307580"/>
    <lineage>
        <taxon>Bacteria</taxon>
        <taxon>Bacillati</taxon>
        <taxon>Bacillota</taxon>
        <taxon>Bacilli</taxon>
        <taxon>Bacillales</taxon>
        <taxon>Paenibacillaceae</taxon>
        <taxon>Paenibacillus</taxon>
    </lineage>
</organism>
<sequence>MEKLTSYMHKRLRIVTKDDEVFEGEAISYEVGEMEDRDYDSIGLDQSSHVAMIDEPDIKSIEVIE</sequence>
<protein>
    <submittedName>
        <fullName evidence="1">Uncharacterized protein</fullName>
    </submittedName>
</protein>
<evidence type="ECO:0000313" key="1">
    <source>
        <dbReference type="EMBL" id="WHX50546.1"/>
    </source>
</evidence>